<evidence type="ECO:0000313" key="2">
    <source>
        <dbReference type="Proteomes" id="UP000799755"/>
    </source>
</evidence>
<protein>
    <submittedName>
        <fullName evidence="1">Uncharacterized protein</fullName>
    </submittedName>
</protein>
<dbReference type="EMBL" id="MU003557">
    <property type="protein sequence ID" value="KAF2462933.1"/>
    <property type="molecule type" value="Genomic_DNA"/>
</dbReference>
<comment type="caution">
    <text evidence="1">The sequence shown here is derived from an EMBL/GenBank/DDBJ whole genome shotgun (WGS) entry which is preliminary data.</text>
</comment>
<gene>
    <name evidence="1" type="ORF">BDR25DRAFT_320387</name>
</gene>
<organism evidence="1 2">
    <name type="scientific">Lindgomyces ingoldianus</name>
    <dbReference type="NCBI Taxonomy" id="673940"/>
    <lineage>
        <taxon>Eukaryota</taxon>
        <taxon>Fungi</taxon>
        <taxon>Dikarya</taxon>
        <taxon>Ascomycota</taxon>
        <taxon>Pezizomycotina</taxon>
        <taxon>Dothideomycetes</taxon>
        <taxon>Pleosporomycetidae</taxon>
        <taxon>Pleosporales</taxon>
        <taxon>Lindgomycetaceae</taxon>
        <taxon>Lindgomyces</taxon>
    </lineage>
</organism>
<sequence length="625" mass="69132">MAGADPDRMIYTKNNAKNTSKHSRHSNEKTTSEKSWRAPATILLALLMGLGVALAHHSMNVRLNNKPVAEIKVSQAWISRFSTALAFLTNTCFIVSVGASFTQRQWLRFHQQSFTIAQIDAVTGILGNLLGFFSSRVWFRHPILVLTALASWVIPLSAVVTPGSLSVIPLRTTAAMSLQVPQPSFNRTYYGYAYGSTRSHPRVATMTGERLLRIAYATASSTQLVPLSPIYQNYSYHLQFNGPAVRCGAANESLIHDISQESSNLTSKDFAIYASWVPGPSEGNRLDRTGSATLLNGTILIGRTLDYVSRDGARIFIMSNVPPASFWEVFTEDIDSPRYRVNVTECLLFNATYDVDFNFQYPQHTHRVNISTWLNPVSSPLNDDSFLIGDGSENTTADAIISYCALMNAFGSLLVGKMGLETVNASYYATNWQMIKIDWARAEAVEAGLEQLFQNFTVSLLSDSGLTKNSADAAFVPVTVETWPITYIYNRPDLLLPYGLAFLATTISAMVGLHAFFVNKDSYQNIFSTFLRVTNDSYLRALIDPGDAGADPLPRHLAQVRIRMVREEEAEDRDAGKEPHTRPSTVACPMPHCRLGISLEVYPSVTRRGDVRMGQKTAAQVWSGS</sequence>
<keyword evidence="2" id="KW-1185">Reference proteome</keyword>
<proteinExistence type="predicted"/>
<evidence type="ECO:0000313" key="1">
    <source>
        <dbReference type="EMBL" id="KAF2462933.1"/>
    </source>
</evidence>
<dbReference type="Proteomes" id="UP000799755">
    <property type="component" value="Unassembled WGS sequence"/>
</dbReference>
<name>A0ACB6Q7S8_9PLEO</name>
<accession>A0ACB6Q7S8</accession>
<reference evidence="1" key="1">
    <citation type="journal article" date="2020" name="Stud. Mycol.">
        <title>101 Dothideomycetes genomes: a test case for predicting lifestyles and emergence of pathogens.</title>
        <authorList>
            <person name="Haridas S."/>
            <person name="Albert R."/>
            <person name="Binder M."/>
            <person name="Bloem J."/>
            <person name="Labutti K."/>
            <person name="Salamov A."/>
            <person name="Andreopoulos B."/>
            <person name="Baker S."/>
            <person name="Barry K."/>
            <person name="Bills G."/>
            <person name="Bluhm B."/>
            <person name="Cannon C."/>
            <person name="Castanera R."/>
            <person name="Culley D."/>
            <person name="Daum C."/>
            <person name="Ezra D."/>
            <person name="Gonzalez J."/>
            <person name="Henrissat B."/>
            <person name="Kuo A."/>
            <person name="Liang C."/>
            <person name="Lipzen A."/>
            <person name="Lutzoni F."/>
            <person name="Magnuson J."/>
            <person name="Mondo S."/>
            <person name="Nolan M."/>
            <person name="Ohm R."/>
            <person name="Pangilinan J."/>
            <person name="Park H.-J."/>
            <person name="Ramirez L."/>
            <person name="Alfaro M."/>
            <person name="Sun H."/>
            <person name="Tritt A."/>
            <person name="Yoshinaga Y."/>
            <person name="Zwiers L.-H."/>
            <person name="Turgeon B."/>
            <person name="Goodwin S."/>
            <person name="Spatafora J."/>
            <person name="Crous P."/>
            <person name="Grigoriev I."/>
        </authorList>
    </citation>
    <scope>NUCLEOTIDE SEQUENCE</scope>
    <source>
        <strain evidence="1">ATCC 200398</strain>
    </source>
</reference>